<keyword evidence="1" id="KW-0732">Signal</keyword>
<dbReference type="Proteomes" id="UP001323798">
    <property type="component" value="Chromosome"/>
</dbReference>
<keyword evidence="3" id="KW-1185">Reference proteome</keyword>
<evidence type="ECO:0000256" key="1">
    <source>
        <dbReference type="SAM" id="SignalP"/>
    </source>
</evidence>
<gene>
    <name evidence="2" type="ORF">SM116_07610</name>
</gene>
<protein>
    <recommendedName>
        <fullName evidence="4">Secreted protein</fullName>
    </recommendedName>
</protein>
<reference evidence="2 3" key="1">
    <citation type="submission" date="2023-11" db="EMBL/GenBank/DDBJ databases">
        <title>Genome sequence of Microbacterium rhizosphaerae KACC 19337.</title>
        <authorList>
            <person name="Choi H."/>
            <person name="Kim S."/>
            <person name="Kim Y."/>
            <person name="Kwon S.-W."/>
            <person name="Heo J."/>
        </authorList>
    </citation>
    <scope>NUCLEOTIDE SEQUENCE [LARGE SCALE GENOMIC DNA]</scope>
    <source>
        <strain evidence="2 3">KACC 19337</strain>
    </source>
</reference>
<proteinExistence type="predicted"/>
<name>A0ABZ0SSB8_9MICO</name>
<feature type="chain" id="PRO_5046960108" description="Secreted protein" evidence="1">
    <location>
        <begin position="29"/>
        <end position="173"/>
    </location>
</feature>
<evidence type="ECO:0000313" key="2">
    <source>
        <dbReference type="EMBL" id="WPR91144.1"/>
    </source>
</evidence>
<feature type="signal peptide" evidence="1">
    <location>
        <begin position="1"/>
        <end position="28"/>
    </location>
</feature>
<evidence type="ECO:0008006" key="4">
    <source>
        <dbReference type="Google" id="ProtNLM"/>
    </source>
</evidence>
<dbReference type="EMBL" id="CP139368">
    <property type="protein sequence ID" value="WPR91144.1"/>
    <property type="molecule type" value="Genomic_DNA"/>
</dbReference>
<dbReference type="RefSeq" id="WP_320943845.1">
    <property type="nucleotide sequence ID" value="NZ_BAABEU010000009.1"/>
</dbReference>
<organism evidence="2 3">
    <name type="scientific">Microbacterium rhizosphaerae</name>
    <dbReference type="NCBI Taxonomy" id="1678237"/>
    <lineage>
        <taxon>Bacteria</taxon>
        <taxon>Bacillati</taxon>
        <taxon>Actinomycetota</taxon>
        <taxon>Actinomycetes</taxon>
        <taxon>Micrococcales</taxon>
        <taxon>Microbacteriaceae</taxon>
        <taxon>Microbacterium</taxon>
    </lineage>
</organism>
<evidence type="ECO:0000313" key="3">
    <source>
        <dbReference type="Proteomes" id="UP001323798"/>
    </source>
</evidence>
<sequence length="173" mass="18405">MNTRKFVVVAASAALALGMGMAGPAAFAAAGGTGHTVTQTFHQHGTWVEPGDTDFCTGQTIAPTITGNEVSHVTYFTGSDEAWGTFTETGRATAVINGLTWSGKITIWGNFNVNQKNHNNTFTATFKLSATDPQSGAVYTEIGHETMHMGWNAVSDQPVVSFDKMWLTCNIPS</sequence>
<accession>A0ABZ0SSB8</accession>